<organism evidence="2 3">
    <name type="scientific">Prorocentrum cordatum</name>
    <dbReference type="NCBI Taxonomy" id="2364126"/>
    <lineage>
        <taxon>Eukaryota</taxon>
        <taxon>Sar</taxon>
        <taxon>Alveolata</taxon>
        <taxon>Dinophyceae</taxon>
        <taxon>Prorocentrales</taxon>
        <taxon>Prorocentraceae</taxon>
        <taxon>Prorocentrum</taxon>
    </lineage>
</organism>
<feature type="compositionally biased region" description="Low complexity" evidence="1">
    <location>
        <begin position="156"/>
        <end position="172"/>
    </location>
</feature>
<reference evidence="2" key="1">
    <citation type="submission" date="2023-10" db="EMBL/GenBank/DDBJ databases">
        <authorList>
            <person name="Chen Y."/>
            <person name="Shah S."/>
            <person name="Dougan E. K."/>
            <person name="Thang M."/>
            <person name="Chan C."/>
        </authorList>
    </citation>
    <scope>NUCLEOTIDE SEQUENCE [LARGE SCALE GENOMIC DNA]</scope>
</reference>
<evidence type="ECO:0000313" key="2">
    <source>
        <dbReference type="EMBL" id="CAK0902490.1"/>
    </source>
</evidence>
<accession>A0ABN9XR94</accession>
<dbReference type="EMBL" id="CAUYUJ010021077">
    <property type="protein sequence ID" value="CAK0902490.1"/>
    <property type="molecule type" value="Genomic_DNA"/>
</dbReference>
<feature type="region of interest" description="Disordered" evidence="1">
    <location>
        <begin position="74"/>
        <end position="185"/>
    </location>
</feature>
<gene>
    <name evidence="2" type="ORF">PCOR1329_LOCUS79090</name>
</gene>
<feature type="compositionally biased region" description="Basic and acidic residues" evidence="1">
    <location>
        <begin position="93"/>
        <end position="122"/>
    </location>
</feature>
<evidence type="ECO:0000313" key="3">
    <source>
        <dbReference type="Proteomes" id="UP001189429"/>
    </source>
</evidence>
<dbReference type="Proteomes" id="UP001189429">
    <property type="component" value="Unassembled WGS sequence"/>
</dbReference>
<comment type="caution">
    <text evidence="2">The sequence shown here is derived from an EMBL/GenBank/DDBJ whole genome shotgun (WGS) entry which is preliminary data.</text>
</comment>
<keyword evidence="3" id="KW-1185">Reference proteome</keyword>
<name>A0ABN9XR94_9DINO</name>
<protein>
    <submittedName>
        <fullName evidence="2">Uncharacterized protein</fullName>
    </submittedName>
</protein>
<feature type="non-terminal residue" evidence="2">
    <location>
        <position position="1"/>
    </location>
</feature>
<evidence type="ECO:0000256" key="1">
    <source>
        <dbReference type="SAM" id="MobiDB-lite"/>
    </source>
</evidence>
<sequence length="185" mass="20256">PFLLGLWLEAFGLEYPVAPIFACRRFSTPMLSGCQGRLQLLSSSADVNSKRVTFADTSWGRSYMQLQGWETFGQRGGSSFSDEGESSDGGAVDESRAGGEREPAQCRTEREHERPEWRRATGDEGLEPQGRAARGLWPTPAPARRRGRDPTARQGRAASSARRRAAAAVVAPRRPPGIREAVDAR</sequence>
<proteinExistence type="predicted"/>